<comment type="cofactor">
    <cofactor evidence="7">
        <name>Mn(2+)</name>
        <dbReference type="ChEBI" id="CHEBI:29035"/>
    </cofactor>
    <cofactor evidence="7">
        <name>Ni(2+)</name>
        <dbReference type="ChEBI" id="CHEBI:49786"/>
    </cofactor>
</comment>
<organism evidence="9 10">
    <name type="scientific">Immersiella caudata</name>
    <dbReference type="NCBI Taxonomy" id="314043"/>
    <lineage>
        <taxon>Eukaryota</taxon>
        <taxon>Fungi</taxon>
        <taxon>Dikarya</taxon>
        <taxon>Ascomycota</taxon>
        <taxon>Pezizomycotina</taxon>
        <taxon>Sordariomycetes</taxon>
        <taxon>Sordariomycetidae</taxon>
        <taxon>Sordariales</taxon>
        <taxon>Lasiosphaeriaceae</taxon>
        <taxon>Immersiella</taxon>
    </lineage>
</organism>
<gene>
    <name evidence="9" type="ORF">B0T14DRAFT_438807</name>
</gene>
<comment type="catalytic activity">
    <reaction evidence="1 7">
        <text>beta-D-fructose 1-phosphate + H2O = D-fructose + phosphate</text>
        <dbReference type="Rhea" id="RHEA:35603"/>
        <dbReference type="ChEBI" id="CHEBI:15377"/>
        <dbReference type="ChEBI" id="CHEBI:37721"/>
        <dbReference type="ChEBI" id="CHEBI:43474"/>
        <dbReference type="ChEBI" id="CHEBI:138881"/>
    </reaction>
</comment>
<reference evidence="9" key="1">
    <citation type="submission" date="2023-06" db="EMBL/GenBank/DDBJ databases">
        <title>Genome-scale phylogeny and comparative genomics of the fungal order Sordariales.</title>
        <authorList>
            <consortium name="Lawrence Berkeley National Laboratory"/>
            <person name="Hensen N."/>
            <person name="Bonometti L."/>
            <person name="Westerberg I."/>
            <person name="Brannstrom I.O."/>
            <person name="Guillou S."/>
            <person name="Cros-Aarteil S."/>
            <person name="Calhoun S."/>
            <person name="Haridas S."/>
            <person name="Kuo A."/>
            <person name="Mondo S."/>
            <person name="Pangilinan J."/>
            <person name="Riley R."/>
            <person name="Labutti K."/>
            <person name="Andreopoulos B."/>
            <person name="Lipzen A."/>
            <person name="Chen C."/>
            <person name="Yanf M."/>
            <person name="Daum C."/>
            <person name="Ng V."/>
            <person name="Clum A."/>
            <person name="Steindorff A."/>
            <person name="Ohm R."/>
            <person name="Martin F."/>
            <person name="Silar P."/>
            <person name="Natvig D."/>
            <person name="Lalanne C."/>
            <person name="Gautier V."/>
            <person name="Ament-Velasquez S.L."/>
            <person name="Kruys A."/>
            <person name="Hutchinson M.I."/>
            <person name="Powell A.J."/>
            <person name="Barry K."/>
            <person name="Miller A.N."/>
            <person name="Grigoriev I.V."/>
            <person name="Debuchy R."/>
            <person name="Gladieux P."/>
            <person name="Thoren M.H."/>
            <person name="Johannesson H."/>
        </authorList>
    </citation>
    <scope>NUCLEOTIDE SEQUENCE</scope>
    <source>
        <strain evidence="9">CBS 606.72</strain>
    </source>
</reference>
<dbReference type="EC" id="3.1.3.-" evidence="7"/>
<evidence type="ECO:0000256" key="3">
    <source>
        <dbReference type="ARBA" id="ARBA00022723"/>
    </source>
</evidence>
<evidence type="ECO:0000256" key="2">
    <source>
        <dbReference type="ARBA" id="ARBA00009519"/>
    </source>
</evidence>
<dbReference type="AlphaFoldDB" id="A0AA39WE12"/>
<evidence type="ECO:0000313" key="10">
    <source>
        <dbReference type="Proteomes" id="UP001175000"/>
    </source>
</evidence>
<dbReference type="PANTHER" id="PTHR12260:SF6">
    <property type="entry name" value="DAMAGE-CONTROL PHOSPHATASE ARMT1"/>
    <property type="match status" value="1"/>
</dbReference>
<feature type="domain" description="Damage-control phosphatase ARMT1-like metal-binding" evidence="8">
    <location>
        <begin position="25"/>
        <end position="431"/>
    </location>
</feature>
<keyword evidence="3 7" id="KW-0479">Metal-binding</keyword>
<dbReference type="InterPro" id="IPR036075">
    <property type="entry name" value="ARMT-1-like_metal-bd_sf"/>
</dbReference>
<evidence type="ECO:0000256" key="1">
    <source>
        <dbReference type="ARBA" id="ARBA00001326"/>
    </source>
</evidence>
<dbReference type="GO" id="GO:0016791">
    <property type="term" value="F:phosphatase activity"/>
    <property type="evidence" value="ECO:0007669"/>
    <property type="project" value="TreeGrafter"/>
</dbReference>
<comment type="similarity">
    <text evidence="2 7">Belongs to the damage-control phosphatase family. Sugar phosphate phosphatase III subfamily.</text>
</comment>
<dbReference type="PANTHER" id="PTHR12260">
    <property type="entry name" value="DAMAGE-CONTROL PHOSPHATASE ARMT1"/>
    <property type="match status" value="1"/>
</dbReference>
<dbReference type="GO" id="GO:0006974">
    <property type="term" value="P:DNA damage response"/>
    <property type="evidence" value="ECO:0007669"/>
    <property type="project" value="TreeGrafter"/>
</dbReference>
<sequence>MPSVTLVCPREVRTSEEGSMARETALTRWPKIVQSMMGDTEKTLRLELQSELADERGRIQNALRSLKEDILRDRPLRQLSFLFSLMPLQSDGRPDIDNFNTKLASFGRSITWHKCPWLFAECHPYRSALTQISRRSMFLVWQTHDIFARQKLNALVASHAAVEELYERYLSLANSGAFATTTTTTTTTTTEAKQHLFFEMTEVALWSNATDLSLPGSTKLDQISALQGTKAIQAGQARIISNDMAAAWGHLQSSPSKGRPDIVLDNAGFELFTDLVYTLYLLGAGFASTIKLHVKSIPWFVSNVMPHDMDVLLSTLADAAVFPGASARAVAALLRRAYQDGRLTVEEHPFWTTGSDFQEMPISAPDLLESLRASTLVVFKGDLNYRKLVRDSKWPHTTSFKQAIKVLGRTGIKILALRTKKADLCVGLDEQTLGRVEREAPKKAWVRSGKYAVASFSNGLP</sequence>
<dbReference type="InterPro" id="IPR002791">
    <property type="entry name" value="ARMT1-like_metal-bd"/>
</dbReference>
<dbReference type="Gene3D" id="1.20.930.60">
    <property type="match status" value="1"/>
</dbReference>
<dbReference type="SUPFAM" id="SSF111321">
    <property type="entry name" value="AF1104-like"/>
    <property type="match status" value="1"/>
</dbReference>
<keyword evidence="10" id="KW-1185">Reference proteome</keyword>
<comment type="catalytic activity">
    <reaction evidence="6 7">
        <text>beta-D-fructose 6-phosphate = dihydroxyacetone + D-glyceraldehyde 3-phosphate</text>
        <dbReference type="Rhea" id="RHEA:28002"/>
        <dbReference type="ChEBI" id="CHEBI:16016"/>
        <dbReference type="ChEBI" id="CHEBI:57634"/>
        <dbReference type="ChEBI" id="CHEBI:59776"/>
    </reaction>
</comment>
<dbReference type="GO" id="GO:0046872">
    <property type="term" value="F:metal ion binding"/>
    <property type="evidence" value="ECO:0007669"/>
    <property type="project" value="UniProtKB-UniRule"/>
</dbReference>
<protein>
    <recommendedName>
        <fullName evidence="7">Sugar phosphate phosphatase</fullName>
        <ecNumber evidence="7">3.1.3.-</ecNumber>
    </recommendedName>
</protein>
<comment type="caution">
    <text evidence="9">The sequence shown here is derived from an EMBL/GenBank/DDBJ whole genome shotgun (WGS) entry which is preliminary data.</text>
</comment>
<dbReference type="EMBL" id="JAULSU010000006">
    <property type="protein sequence ID" value="KAK0613675.1"/>
    <property type="molecule type" value="Genomic_DNA"/>
</dbReference>
<evidence type="ECO:0000313" key="9">
    <source>
        <dbReference type="EMBL" id="KAK0613675.1"/>
    </source>
</evidence>
<evidence type="ECO:0000256" key="7">
    <source>
        <dbReference type="RuleBase" id="RU367030"/>
    </source>
</evidence>
<dbReference type="InterPro" id="IPR039763">
    <property type="entry name" value="ARMT1"/>
</dbReference>
<evidence type="ECO:0000256" key="6">
    <source>
        <dbReference type="ARBA" id="ARBA00048809"/>
    </source>
</evidence>
<dbReference type="Gene3D" id="3.40.50.10880">
    <property type="entry name" value="Uncharacterised protein PF01937, DUF89, domain 3"/>
    <property type="match status" value="1"/>
</dbReference>
<keyword evidence="4 7" id="KW-0378">Hydrolase</keyword>
<comment type="function">
    <text evidence="7">Metal-dependent phosphatase that shows phosphatase activity against several substrates, including fructose-1-phosphate and fructose-6-phosphate. Its preference for fructose-1-phosphate, a strong glycating agent that causes DNA damage rather than a canonical yeast metabolite, suggests a damage-control function in hexose phosphate metabolism.</text>
</comment>
<evidence type="ECO:0000256" key="4">
    <source>
        <dbReference type="ARBA" id="ARBA00022801"/>
    </source>
</evidence>
<evidence type="ECO:0000259" key="8">
    <source>
        <dbReference type="Pfam" id="PF01937"/>
    </source>
</evidence>
<dbReference type="GO" id="GO:0005634">
    <property type="term" value="C:nucleus"/>
    <property type="evidence" value="ECO:0007669"/>
    <property type="project" value="TreeGrafter"/>
</dbReference>
<keyword evidence="5 7" id="KW-0464">Manganese</keyword>
<dbReference type="Proteomes" id="UP001175000">
    <property type="component" value="Unassembled WGS sequence"/>
</dbReference>
<comment type="domain">
    <text evidence="7">Subfamily III proteins have a conserved RTxK motif about 40-50 residues from the C-terminus; the threonine may be replaced by serine or cysteine.</text>
</comment>
<name>A0AA39WE12_9PEZI</name>
<dbReference type="Pfam" id="PF01937">
    <property type="entry name" value="ARMT1-like_dom"/>
    <property type="match status" value="1"/>
</dbReference>
<accession>A0AA39WE12</accession>
<evidence type="ECO:0000256" key="5">
    <source>
        <dbReference type="ARBA" id="ARBA00023211"/>
    </source>
</evidence>
<proteinExistence type="inferred from homology"/>